<evidence type="ECO:0000313" key="8">
    <source>
        <dbReference type="Proteomes" id="UP000199215"/>
    </source>
</evidence>
<proteinExistence type="predicted"/>
<dbReference type="PANTHER" id="PTHR30250">
    <property type="entry name" value="PST FAMILY PREDICTED COLANIC ACID TRANSPORTER"/>
    <property type="match status" value="1"/>
</dbReference>
<evidence type="ECO:0000256" key="6">
    <source>
        <dbReference type="SAM" id="Phobius"/>
    </source>
</evidence>
<evidence type="ECO:0000256" key="2">
    <source>
        <dbReference type="ARBA" id="ARBA00022475"/>
    </source>
</evidence>
<dbReference type="GO" id="GO:0005886">
    <property type="term" value="C:plasma membrane"/>
    <property type="evidence" value="ECO:0007669"/>
    <property type="project" value="UniProtKB-SubCell"/>
</dbReference>
<accession>A0A1H6IGM7</accession>
<organism evidence="7 8">
    <name type="scientific">Halopenitus malekzadehii</name>
    <dbReference type="NCBI Taxonomy" id="1267564"/>
    <lineage>
        <taxon>Archaea</taxon>
        <taxon>Methanobacteriati</taxon>
        <taxon>Methanobacteriota</taxon>
        <taxon>Stenosarchaea group</taxon>
        <taxon>Halobacteria</taxon>
        <taxon>Halobacteriales</taxon>
        <taxon>Haloferacaceae</taxon>
        <taxon>Halopenitus</taxon>
    </lineage>
</organism>
<keyword evidence="4 6" id="KW-1133">Transmembrane helix</keyword>
<name>A0A1H6IGM7_9EURY</name>
<feature type="transmembrane region" description="Helical" evidence="6">
    <location>
        <begin position="168"/>
        <end position="190"/>
    </location>
</feature>
<keyword evidence="3 6" id="KW-0812">Transmembrane</keyword>
<dbReference type="PANTHER" id="PTHR30250:SF28">
    <property type="entry name" value="POLYSACCHARIDE BIOSYNTHESIS PROTEIN"/>
    <property type="match status" value="1"/>
</dbReference>
<feature type="transmembrane region" description="Helical" evidence="6">
    <location>
        <begin position="376"/>
        <end position="394"/>
    </location>
</feature>
<dbReference type="RefSeq" id="WP_092816036.1">
    <property type="nucleotide sequence ID" value="NZ_FNWU01000002.1"/>
</dbReference>
<dbReference type="InterPro" id="IPR050833">
    <property type="entry name" value="Poly_Biosynth_Transport"/>
</dbReference>
<keyword evidence="5 6" id="KW-0472">Membrane</keyword>
<feature type="transmembrane region" description="Helical" evidence="6">
    <location>
        <begin position="141"/>
        <end position="162"/>
    </location>
</feature>
<feature type="transmembrane region" description="Helical" evidence="6">
    <location>
        <begin position="75"/>
        <end position="97"/>
    </location>
</feature>
<dbReference type="STRING" id="1267564.SAMN05192561_102147"/>
<dbReference type="EMBL" id="FNWU01000002">
    <property type="protein sequence ID" value="SEH46356.1"/>
    <property type="molecule type" value="Genomic_DNA"/>
</dbReference>
<dbReference type="OrthoDB" id="112053at2157"/>
<sequence>MRVGQTSFIVFISKLLGSVLGFLATLTFARILGADVIGYYSIALAVIAWLKLGGDLGVSQAVSKRISEADDPDEYYTAGLITIGAFVVAISLVVLILRDAIDSYIGVHVWHFVIPLAVTGLLITLATSTLNGERKVHISGLLTPVNLTITSITQIALVLAGFKLTGMLFGYLVGEFLIGITAIAIVSSSIRLPEKQHFKRLYDFAKYSWLGSLKLRSFNDIDVLVLGALVSPSLVGVYTVAWSLSKFLTLFGGAVRSAMFPEVSHADASGDSDRIKNLTEDSLSFIGLIAIPGLFGGVILGDRLLRIYGDEFTQGTTVLGILILATLIYSYQQQMLGIIKGIDRPKIAFKINAVFIVLNFTLNVLLVLWIGWVGAALATAVSAFFAAVLAYRALKRLVEFDSPIREPAYQVFAACVMAVVVYAARSTIEASTLPKYNAVLVVVLVGFGATVYFTVLIGVSGQFRDLLSSNAPITLPF</sequence>
<evidence type="ECO:0000313" key="7">
    <source>
        <dbReference type="EMBL" id="SEH46356.1"/>
    </source>
</evidence>
<feature type="transmembrane region" description="Helical" evidence="6">
    <location>
        <begin position="436"/>
        <end position="459"/>
    </location>
</feature>
<dbReference type="AlphaFoldDB" id="A0A1H6IGM7"/>
<feature type="transmembrane region" description="Helical" evidence="6">
    <location>
        <begin position="37"/>
        <end position="54"/>
    </location>
</feature>
<feature type="transmembrane region" description="Helical" evidence="6">
    <location>
        <begin position="282"/>
        <end position="300"/>
    </location>
</feature>
<dbReference type="Pfam" id="PF13440">
    <property type="entry name" value="Polysacc_synt_3"/>
    <property type="match status" value="1"/>
</dbReference>
<protein>
    <submittedName>
        <fullName evidence="7">Membrane protein involved in the export of O-antigen and teichoic acid</fullName>
    </submittedName>
</protein>
<feature type="transmembrane region" description="Helical" evidence="6">
    <location>
        <begin position="7"/>
        <end position="31"/>
    </location>
</feature>
<keyword evidence="8" id="KW-1185">Reference proteome</keyword>
<keyword evidence="2" id="KW-1003">Cell membrane</keyword>
<evidence type="ECO:0000256" key="4">
    <source>
        <dbReference type="ARBA" id="ARBA00022989"/>
    </source>
</evidence>
<reference evidence="7 8" key="1">
    <citation type="submission" date="2016-10" db="EMBL/GenBank/DDBJ databases">
        <authorList>
            <person name="de Groot N.N."/>
        </authorList>
    </citation>
    <scope>NUCLEOTIDE SEQUENCE [LARGE SCALE GENOMIC DNA]</scope>
    <source>
        <strain evidence="7 8">IBRC-M10418</strain>
    </source>
</reference>
<evidence type="ECO:0000256" key="1">
    <source>
        <dbReference type="ARBA" id="ARBA00004651"/>
    </source>
</evidence>
<dbReference type="CDD" id="cd13128">
    <property type="entry name" value="MATE_Wzx_like"/>
    <property type="match status" value="1"/>
</dbReference>
<feature type="transmembrane region" description="Helical" evidence="6">
    <location>
        <begin position="312"/>
        <end position="331"/>
    </location>
</feature>
<gene>
    <name evidence="7" type="ORF">SAMN05192561_102147</name>
</gene>
<feature type="transmembrane region" description="Helical" evidence="6">
    <location>
        <begin position="351"/>
        <end position="370"/>
    </location>
</feature>
<evidence type="ECO:0000256" key="3">
    <source>
        <dbReference type="ARBA" id="ARBA00022692"/>
    </source>
</evidence>
<evidence type="ECO:0000256" key="5">
    <source>
        <dbReference type="ARBA" id="ARBA00023136"/>
    </source>
</evidence>
<comment type="subcellular location">
    <subcellularLocation>
        <location evidence="1">Cell membrane</location>
        <topology evidence="1">Multi-pass membrane protein</topology>
    </subcellularLocation>
</comment>
<feature type="transmembrane region" description="Helical" evidence="6">
    <location>
        <begin position="406"/>
        <end position="424"/>
    </location>
</feature>
<dbReference type="Proteomes" id="UP000199215">
    <property type="component" value="Unassembled WGS sequence"/>
</dbReference>
<feature type="transmembrane region" description="Helical" evidence="6">
    <location>
        <begin position="109"/>
        <end position="129"/>
    </location>
</feature>